<dbReference type="Gene3D" id="1.10.486.10">
    <property type="entry name" value="PCRA, domain 4"/>
    <property type="match status" value="1"/>
</dbReference>
<evidence type="ECO:0000259" key="16">
    <source>
        <dbReference type="PROSITE" id="PS51217"/>
    </source>
</evidence>
<keyword evidence="4 14" id="KW-0378">Hydrolase</keyword>
<feature type="domain" description="UvrD-like helicase C-terminal" evidence="16">
    <location>
        <begin position="499"/>
        <end position="785"/>
    </location>
</feature>
<keyword evidence="1" id="KW-0540">Nuclease</keyword>
<evidence type="ECO:0000256" key="2">
    <source>
        <dbReference type="ARBA" id="ARBA00022741"/>
    </source>
</evidence>
<keyword evidence="9" id="KW-0234">DNA repair</keyword>
<dbReference type="GO" id="GO:0003677">
    <property type="term" value="F:DNA binding"/>
    <property type="evidence" value="ECO:0007669"/>
    <property type="project" value="UniProtKB-KW"/>
</dbReference>
<dbReference type="InterPro" id="IPR000212">
    <property type="entry name" value="DNA_helicase_UvrD/REP"/>
</dbReference>
<sequence>MTAPTLRDDAARRTITTATDTNLFVEAGAGSGKTHLLVQRLITLIAEEGVPVDRIAAITFTEKAAGELAERLRRALESIATTGVHDSGIAVRRFADTDTARRNARAALEQLPAAAIETLHAFCLRIITLHPLEAGVPPTIRVASDFTSLLAADELAAGFLALCDETISGGIPDLTELPDCRVSGAQFAESLAALSTYGDWLTAVRDHIRWMDEHWGDLGPTIAAPLVRPEPIGARDVDDCIRRLRELLRNCTNSEDKFAVTVATCLNNAEALLAHPDPVPEDLAPPSFSCGRGGRTADWEIPIRDARGRFRSIGEDWAARYAEVPAHHVAVVRHVMACHVVATAQRRINGGTLDYHDLIYVADRLLTAHPGRGGDIAADTRATVRGELHRRFTHLLIDEFQDTDPAQLRIIRAIAGDGGDPIPGHLFTVGDPKQSIYRFRRADIDSYLEARPTGETGRSELVELTTNFRSSAPVIDWVNGVFSTLFADAGASDADGGRGNTVPFAALTARPGAPVEDCGVVVMNNHRDNEENLTPEDAENRDIVAAVRAALAGRWRHHPRGSRPGESALFRLRDIAVLSVTHRAARATMAALRDAGIPCISENSSLVYQGTEIVDLHTVLRAIADPADEFTVAAALRTSLIGCSDGDLAQWRADGRRFLLPRAATACDGGTVSPSPVAEGLGLLGALAEAATGRPVGRIVTAAVDALNMDAVAAELEDDPTPALHRIRTVRDNAHEYSREVGGDLRGYLEWSDTQAITSSRLAEPVIDTEDVDAVRVLTVHGAKGREFPMVILAGLSGRKRAHTAEIGLNRATGTVAMRLSASCAELRTPDWETWSGTEKLASDAEWIRLLYVAATRAESVLLIPLEPTLASSGKPRRDCAGYVLHELLDPGKVEFTDLADIGPAATAGAPALRRPDELERGTREVDAAVRSAVSRPGRAAVTRLAHGDPALTDLPDDYPAPAGDGAGFRLAGAPVSKDHGTAFGTAVHRVMERVTDPGEIGELAAGAARLGALSDRETASVRAAAESFLSSPLIRRALAGEHHRELPVAGRVGDITVDGIIDLIYRDDDGWVILDYKTDAGLSAGTADEYFRQLGLYAHLIGDVLGAPVTRLELAVARKGQPEIITRYRAHLPG</sequence>
<dbReference type="GO" id="GO:0005524">
    <property type="term" value="F:ATP binding"/>
    <property type="evidence" value="ECO:0007669"/>
    <property type="project" value="UniProtKB-UniRule"/>
</dbReference>
<name>A0A9Q4GNE2_9CORY</name>
<dbReference type="EMBL" id="JAPMKX010000001">
    <property type="protein sequence ID" value="MCX7537639.1"/>
    <property type="molecule type" value="Genomic_DNA"/>
</dbReference>
<evidence type="ECO:0000256" key="11">
    <source>
        <dbReference type="ARBA" id="ARBA00034617"/>
    </source>
</evidence>
<comment type="catalytic activity">
    <reaction evidence="13">
        <text>ATP + H2O = ADP + phosphate + H(+)</text>
        <dbReference type="Rhea" id="RHEA:13065"/>
        <dbReference type="ChEBI" id="CHEBI:15377"/>
        <dbReference type="ChEBI" id="CHEBI:15378"/>
        <dbReference type="ChEBI" id="CHEBI:30616"/>
        <dbReference type="ChEBI" id="CHEBI:43474"/>
        <dbReference type="ChEBI" id="CHEBI:456216"/>
        <dbReference type="EC" id="5.6.2.4"/>
    </reaction>
</comment>
<keyword evidence="6" id="KW-0269">Exonuclease</keyword>
<evidence type="ECO:0000256" key="13">
    <source>
        <dbReference type="ARBA" id="ARBA00048988"/>
    </source>
</evidence>
<gene>
    <name evidence="17" type="ORF">OS123_03620</name>
</gene>
<evidence type="ECO:0000256" key="12">
    <source>
        <dbReference type="ARBA" id="ARBA00034808"/>
    </source>
</evidence>
<evidence type="ECO:0000256" key="1">
    <source>
        <dbReference type="ARBA" id="ARBA00022722"/>
    </source>
</evidence>
<dbReference type="PANTHER" id="PTHR11070:SF23">
    <property type="entry name" value="RECBCD ENZYME SUBUNIT RECB"/>
    <property type="match status" value="1"/>
</dbReference>
<protein>
    <recommendedName>
        <fullName evidence="12">DNA 3'-5' helicase</fullName>
        <ecNumber evidence="12">5.6.2.4</ecNumber>
    </recommendedName>
</protein>
<evidence type="ECO:0000313" key="17">
    <source>
        <dbReference type="EMBL" id="MCX7537639.1"/>
    </source>
</evidence>
<evidence type="ECO:0000256" key="4">
    <source>
        <dbReference type="ARBA" id="ARBA00022801"/>
    </source>
</evidence>
<dbReference type="InterPro" id="IPR027417">
    <property type="entry name" value="P-loop_NTPase"/>
</dbReference>
<keyword evidence="5 14" id="KW-0347">Helicase</keyword>
<keyword evidence="7 14" id="KW-0067">ATP-binding</keyword>
<dbReference type="GO" id="GO:0043138">
    <property type="term" value="F:3'-5' DNA helicase activity"/>
    <property type="evidence" value="ECO:0007669"/>
    <property type="project" value="UniProtKB-EC"/>
</dbReference>
<feature type="domain" description="UvrD-like helicase ATP-binding" evidence="15">
    <location>
        <begin position="6"/>
        <end position="471"/>
    </location>
</feature>
<organism evidence="17 18">
    <name type="scientific">Corynebacterium antarcticum</name>
    <dbReference type="NCBI Taxonomy" id="2800405"/>
    <lineage>
        <taxon>Bacteria</taxon>
        <taxon>Bacillati</taxon>
        <taxon>Actinomycetota</taxon>
        <taxon>Actinomycetes</taxon>
        <taxon>Mycobacteriales</taxon>
        <taxon>Corynebacteriaceae</taxon>
        <taxon>Corynebacterium</taxon>
    </lineage>
</organism>
<evidence type="ECO:0000256" key="5">
    <source>
        <dbReference type="ARBA" id="ARBA00022806"/>
    </source>
</evidence>
<evidence type="ECO:0000256" key="10">
    <source>
        <dbReference type="ARBA" id="ARBA00023235"/>
    </source>
</evidence>
<reference evidence="17" key="1">
    <citation type="submission" date="2022-11" db="EMBL/GenBank/DDBJ databases">
        <title>Corynebacterium sp. isolated from Penguins.</title>
        <authorList>
            <person name="Sedlar K."/>
            <person name="Svec P."/>
        </authorList>
    </citation>
    <scope>NUCLEOTIDE SEQUENCE</scope>
    <source>
        <strain evidence="17">P5875</strain>
    </source>
</reference>
<dbReference type="EC" id="5.6.2.4" evidence="12"/>
<dbReference type="Pfam" id="PF13361">
    <property type="entry name" value="UvrD_C"/>
    <property type="match status" value="1"/>
</dbReference>
<proteinExistence type="predicted"/>
<dbReference type="InterPro" id="IPR014017">
    <property type="entry name" value="DNA_helicase_UvrD-like_C"/>
</dbReference>
<dbReference type="InterPro" id="IPR011604">
    <property type="entry name" value="PDDEXK-like_dom_sf"/>
</dbReference>
<comment type="catalytic activity">
    <reaction evidence="11">
        <text>Couples ATP hydrolysis with the unwinding of duplex DNA by translocating in the 3'-5' direction.</text>
        <dbReference type="EC" id="5.6.2.4"/>
    </reaction>
</comment>
<dbReference type="PANTHER" id="PTHR11070">
    <property type="entry name" value="UVRD / RECB / PCRA DNA HELICASE FAMILY MEMBER"/>
    <property type="match status" value="1"/>
</dbReference>
<feature type="binding site" evidence="14">
    <location>
        <begin position="27"/>
        <end position="34"/>
    </location>
    <ligand>
        <name>ATP</name>
        <dbReference type="ChEBI" id="CHEBI:30616"/>
    </ligand>
</feature>
<dbReference type="Pfam" id="PF00580">
    <property type="entry name" value="UvrD-helicase"/>
    <property type="match status" value="2"/>
</dbReference>
<dbReference type="Gene3D" id="3.40.50.300">
    <property type="entry name" value="P-loop containing nucleotide triphosphate hydrolases"/>
    <property type="match status" value="3"/>
</dbReference>
<dbReference type="AlphaFoldDB" id="A0A9Q4GNE2"/>
<keyword evidence="3" id="KW-0227">DNA damage</keyword>
<dbReference type="GO" id="GO:0009338">
    <property type="term" value="C:exodeoxyribonuclease V complex"/>
    <property type="evidence" value="ECO:0007669"/>
    <property type="project" value="TreeGrafter"/>
</dbReference>
<evidence type="ECO:0000256" key="9">
    <source>
        <dbReference type="ARBA" id="ARBA00023204"/>
    </source>
</evidence>
<dbReference type="InterPro" id="IPR014016">
    <property type="entry name" value="UvrD-like_ATP-bd"/>
</dbReference>
<evidence type="ECO:0000313" key="18">
    <source>
        <dbReference type="Proteomes" id="UP001070238"/>
    </source>
</evidence>
<dbReference type="PROSITE" id="PS51217">
    <property type="entry name" value="UVRD_HELICASE_CTER"/>
    <property type="match status" value="1"/>
</dbReference>
<evidence type="ECO:0000256" key="7">
    <source>
        <dbReference type="ARBA" id="ARBA00022840"/>
    </source>
</evidence>
<dbReference type="SUPFAM" id="SSF52540">
    <property type="entry name" value="P-loop containing nucleoside triphosphate hydrolases"/>
    <property type="match status" value="1"/>
</dbReference>
<dbReference type="GO" id="GO:0000725">
    <property type="term" value="P:recombinational repair"/>
    <property type="evidence" value="ECO:0007669"/>
    <property type="project" value="TreeGrafter"/>
</dbReference>
<dbReference type="GO" id="GO:0005829">
    <property type="term" value="C:cytosol"/>
    <property type="evidence" value="ECO:0007669"/>
    <property type="project" value="TreeGrafter"/>
</dbReference>
<dbReference type="Gene3D" id="1.10.3170.10">
    <property type="entry name" value="Recbcd, chain B, domain 2"/>
    <property type="match status" value="1"/>
</dbReference>
<evidence type="ECO:0000256" key="14">
    <source>
        <dbReference type="PROSITE-ProRule" id="PRU00560"/>
    </source>
</evidence>
<keyword evidence="8" id="KW-0238">DNA-binding</keyword>
<dbReference type="Pfam" id="PF12705">
    <property type="entry name" value="PDDEXK_1"/>
    <property type="match status" value="1"/>
</dbReference>
<dbReference type="RefSeq" id="WP_267169156.1">
    <property type="nucleotide sequence ID" value="NZ_JAPMKX010000001.1"/>
</dbReference>
<dbReference type="InterPro" id="IPR011335">
    <property type="entry name" value="Restrct_endonuc-II-like"/>
</dbReference>
<evidence type="ECO:0000256" key="3">
    <source>
        <dbReference type="ARBA" id="ARBA00022763"/>
    </source>
</evidence>
<dbReference type="PROSITE" id="PS51198">
    <property type="entry name" value="UVRD_HELICASE_ATP_BIND"/>
    <property type="match status" value="1"/>
</dbReference>
<evidence type="ECO:0000256" key="8">
    <source>
        <dbReference type="ARBA" id="ARBA00023125"/>
    </source>
</evidence>
<dbReference type="InterPro" id="IPR038726">
    <property type="entry name" value="PDDEXK_AddAB-type"/>
</dbReference>
<comment type="caution">
    <text evidence="17">The sequence shown here is derived from an EMBL/GenBank/DDBJ whole genome shotgun (WGS) entry which is preliminary data.</text>
</comment>
<evidence type="ECO:0000256" key="6">
    <source>
        <dbReference type="ARBA" id="ARBA00022839"/>
    </source>
</evidence>
<dbReference type="SUPFAM" id="SSF52980">
    <property type="entry name" value="Restriction endonuclease-like"/>
    <property type="match status" value="1"/>
</dbReference>
<accession>A0A9Q4GNE2</accession>
<keyword evidence="2 14" id="KW-0547">Nucleotide-binding</keyword>
<evidence type="ECO:0000259" key="15">
    <source>
        <dbReference type="PROSITE" id="PS51198"/>
    </source>
</evidence>
<dbReference type="Gene3D" id="3.90.320.10">
    <property type="match status" value="1"/>
</dbReference>
<dbReference type="GO" id="GO:0004527">
    <property type="term" value="F:exonuclease activity"/>
    <property type="evidence" value="ECO:0007669"/>
    <property type="project" value="UniProtKB-KW"/>
</dbReference>
<keyword evidence="10" id="KW-0413">Isomerase</keyword>
<dbReference type="Proteomes" id="UP001070238">
    <property type="component" value="Unassembled WGS sequence"/>
</dbReference>